<feature type="non-terminal residue" evidence="1">
    <location>
        <position position="43"/>
    </location>
</feature>
<keyword evidence="2" id="KW-1185">Reference proteome</keyword>
<dbReference type="Proteomes" id="UP000789375">
    <property type="component" value="Unassembled WGS sequence"/>
</dbReference>
<sequence>MVIDLLIVTQKSFLLSDYKIIREDAIEKNKSNKKAATLIAYLE</sequence>
<comment type="caution">
    <text evidence="1">The sequence shown here is derived from an EMBL/GenBank/DDBJ whole genome shotgun (WGS) entry which is preliminary data.</text>
</comment>
<evidence type="ECO:0000313" key="2">
    <source>
        <dbReference type="Proteomes" id="UP000789375"/>
    </source>
</evidence>
<evidence type="ECO:0000313" key="1">
    <source>
        <dbReference type="EMBL" id="CAG8613147.1"/>
    </source>
</evidence>
<gene>
    <name evidence="1" type="ORF">FMOSSE_LOCUS9572</name>
</gene>
<dbReference type="AlphaFoldDB" id="A0A9N9CTA1"/>
<name>A0A9N9CTA1_FUNMO</name>
<organism evidence="1 2">
    <name type="scientific">Funneliformis mosseae</name>
    <name type="common">Endomycorrhizal fungus</name>
    <name type="synonym">Glomus mosseae</name>
    <dbReference type="NCBI Taxonomy" id="27381"/>
    <lineage>
        <taxon>Eukaryota</taxon>
        <taxon>Fungi</taxon>
        <taxon>Fungi incertae sedis</taxon>
        <taxon>Mucoromycota</taxon>
        <taxon>Glomeromycotina</taxon>
        <taxon>Glomeromycetes</taxon>
        <taxon>Glomerales</taxon>
        <taxon>Glomeraceae</taxon>
        <taxon>Funneliformis</taxon>
    </lineage>
</organism>
<reference evidence="1" key="1">
    <citation type="submission" date="2021-06" db="EMBL/GenBank/DDBJ databases">
        <authorList>
            <person name="Kallberg Y."/>
            <person name="Tangrot J."/>
            <person name="Rosling A."/>
        </authorList>
    </citation>
    <scope>NUCLEOTIDE SEQUENCE</scope>
    <source>
        <strain evidence="1">87-6 pot B 2015</strain>
    </source>
</reference>
<protein>
    <submittedName>
        <fullName evidence="1">7781_t:CDS:1</fullName>
    </submittedName>
</protein>
<proteinExistence type="predicted"/>
<accession>A0A9N9CTA1</accession>
<dbReference type="EMBL" id="CAJVPP010002846">
    <property type="protein sequence ID" value="CAG8613147.1"/>
    <property type="molecule type" value="Genomic_DNA"/>
</dbReference>